<protein>
    <submittedName>
        <fullName evidence="3">VOC family protein</fullName>
    </submittedName>
</protein>
<dbReference type="InterPro" id="IPR037523">
    <property type="entry name" value="VOC_core"/>
</dbReference>
<dbReference type="EMBL" id="BAAAFZ010000034">
    <property type="protein sequence ID" value="GAA0586184.1"/>
    <property type="molecule type" value="Genomic_DNA"/>
</dbReference>
<evidence type="ECO:0000313" key="4">
    <source>
        <dbReference type="Proteomes" id="UP001501588"/>
    </source>
</evidence>
<evidence type="ECO:0000313" key="3">
    <source>
        <dbReference type="EMBL" id="GAA0586184.1"/>
    </source>
</evidence>
<dbReference type="Pfam" id="PF00903">
    <property type="entry name" value="Glyoxalase"/>
    <property type="match status" value="1"/>
</dbReference>
<evidence type="ECO:0000259" key="2">
    <source>
        <dbReference type="PROSITE" id="PS51819"/>
    </source>
</evidence>
<name>A0ABN1FA26_9PROT</name>
<feature type="domain" description="VOC" evidence="2">
    <location>
        <begin position="5"/>
        <end position="125"/>
    </location>
</feature>
<dbReference type="InterPro" id="IPR029068">
    <property type="entry name" value="Glyas_Bleomycin-R_OHBP_Dase"/>
</dbReference>
<gene>
    <name evidence="3" type="ORF">GCM10009416_25670</name>
</gene>
<sequence length="128" mass="13844">MTRFTMDHVHLRSPDPVRTADFYVEMLDAEPVGRMQNGAALRVVVKLGGVPLFIEEVPPGTARPPAAPFLGVEHIGLAVPDLDAAVAELRRRGAEFAVEPHSPRPGFKMAFLQAPDGVRVEILQRGGA</sequence>
<dbReference type="Proteomes" id="UP001501588">
    <property type="component" value="Unassembled WGS sequence"/>
</dbReference>
<reference evidence="3 4" key="1">
    <citation type="journal article" date="2019" name="Int. J. Syst. Evol. Microbiol.">
        <title>The Global Catalogue of Microorganisms (GCM) 10K type strain sequencing project: providing services to taxonomists for standard genome sequencing and annotation.</title>
        <authorList>
            <consortium name="The Broad Institute Genomics Platform"/>
            <consortium name="The Broad Institute Genome Sequencing Center for Infectious Disease"/>
            <person name="Wu L."/>
            <person name="Ma J."/>
        </authorList>
    </citation>
    <scope>NUCLEOTIDE SEQUENCE [LARGE SCALE GENOMIC DNA]</scope>
    <source>
        <strain evidence="3 4">JCM 9933</strain>
    </source>
</reference>
<dbReference type="InterPro" id="IPR051785">
    <property type="entry name" value="MMCE/EMCE_epimerase"/>
</dbReference>
<proteinExistence type="predicted"/>
<dbReference type="Gene3D" id="3.10.180.10">
    <property type="entry name" value="2,3-Dihydroxybiphenyl 1,2-Dioxygenase, domain 1"/>
    <property type="match status" value="1"/>
</dbReference>
<keyword evidence="4" id="KW-1185">Reference proteome</keyword>
<keyword evidence="1" id="KW-0479">Metal-binding</keyword>
<dbReference type="InterPro" id="IPR004360">
    <property type="entry name" value="Glyas_Fos-R_dOase_dom"/>
</dbReference>
<evidence type="ECO:0000256" key="1">
    <source>
        <dbReference type="ARBA" id="ARBA00022723"/>
    </source>
</evidence>
<comment type="caution">
    <text evidence="3">The sequence shown here is derived from an EMBL/GenBank/DDBJ whole genome shotgun (WGS) entry which is preliminary data.</text>
</comment>
<dbReference type="PANTHER" id="PTHR43048:SF5">
    <property type="entry name" value="BLR5325 PROTEIN"/>
    <property type="match status" value="1"/>
</dbReference>
<accession>A0ABN1FA26</accession>
<organism evidence="3 4">
    <name type="scientific">Craurococcus roseus</name>
    <dbReference type="NCBI Taxonomy" id="77585"/>
    <lineage>
        <taxon>Bacteria</taxon>
        <taxon>Pseudomonadati</taxon>
        <taxon>Pseudomonadota</taxon>
        <taxon>Alphaproteobacteria</taxon>
        <taxon>Acetobacterales</taxon>
        <taxon>Acetobacteraceae</taxon>
        <taxon>Craurococcus</taxon>
    </lineage>
</organism>
<dbReference type="PROSITE" id="PS51819">
    <property type="entry name" value="VOC"/>
    <property type="match status" value="1"/>
</dbReference>
<dbReference type="CDD" id="cd06587">
    <property type="entry name" value="VOC"/>
    <property type="match status" value="1"/>
</dbReference>
<dbReference type="PANTHER" id="PTHR43048">
    <property type="entry name" value="METHYLMALONYL-COA EPIMERASE"/>
    <property type="match status" value="1"/>
</dbReference>
<dbReference type="SUPFAM" id="SSF54593">
    <property type="entry name" value="Glyoxalase/Bleomycin resistance protein/Dihydroxybiphenyl dioxygenase"/>
    <property type="match status" value="1"/>
</dbReference>
<dbReference type="RefSeq" id="WP_343895704.1">
    <property type="nucleotide sequence ID" value="NZ_BAAAFZ010000034.1"/>
</dbReference>